<dbReference type="Pfam" id="PF00373">
    <property type="entry name" value="FERM_M"/>
    <property type="match status" value="1"/>
</dbReference>
<feature type="compositionally biased region" description="Polar residues" evidence="12">
    <location>
        <begin position="1222"/>
        <end position="1231"/>
    </location>
</feature>
<name>A0AA40HUC9_CNENI</name>
<feature type="region of interest" description="Disordered" evidence="12">
    <location>
        <begin position="462"/>
        <end position="515"/>
    </location>
</feature>
<dbReference type="InterPro" id="IPR018980">
    <property type="entry name" value="FERM_PH-like_C"/>
</dbReference>
<comment type="subcellular location">
    <subcellularLocation>
        <location evidence="2">Cytoplasm</location>
        <location evidence="2">Cell cortex</location>
    </subcellularLocation>
    <subcellularLocation>
        <location evidence="1">Cytoplasm</location>
        <location evidence="1">Cytoskeleton</location>
    </subcellularLocation>
</comment>
<feature type="compositionally biased region" description="Polar residues" evidence="12">
    <location>
        <begin position="76"/>
        <end position="88"/>
    </location>
</feature>
<dbReference type="FunFam" id="3.10.20.90:FF:000002">
    <property type="entry name" value="Erythrocyte protein band 4.1-like 3"/>
    <property type="match status" value="1"/>
</dbReference>
<dbReference type="InterPro" id="IPR018979">
    <property type="entry name" value="FERM_N"/>
</dbReference>
<feature type="compositionally biased region" description="Basic and acidic residues" evidence="12">
    <location>
        <begin position="798"/>
        <end position="807"/>
    </location>
</feature>
<dbReference type="GO" id="GO:0031032">
    <property type="term" value="P:actomyosin structure organization"/>
    <property type="evidence" value="ECO:0007669"/>
    <property type="project" value="TreeGrafter"/>
</dbReference>
<dbReference type="Gene3D" id="3.10.20.90">
    <property type="entry name" value="Phosphatidylinositol 3-kinase Catalytic Subunit, Chain A, domain 1"/>
    <property type="match status" value="1"/>
</dbReference>
<keyword evidence="6" id="KW-0206">Cytoskeleton</keyword>
<dbReference type="PROSITE" id="PS50057">
    <property type="entry name" value="FERM_3"/>
    <property type="match status" value="1"/>
</dbReference>
<feature type="compositionally biased region" description="Basic and acidic residues" evidence="12">
    <location>
        <begin position="1004"/>
        <end position="1016"/>
    </location>
</feature>
<dbReference type="GO" id="GO:0003779">
    <property type="term" value="F:actin binding"/>
    <property type="evidence" value="ECO:0007669"/>
    <property type="project" value="UniProtKB-KW"/>
</dbReference>
<dbReference type="InterPro" id="IPR019749">
    <property type="entry name" value="Band_41_domain"/>
</dbReference>
<evidence type="ECO:0000256" key="5">
    <source>
        <dbReference type="ARBA" id="ARBA00023203"/>
    </source>
</evidence>
<dbReference type="InterPro" id="IPR014847">
    <property type="entry name" value="FA"/>
</dbReference>
<feature type="compositionally biased region" description="Basic and acidic residues" evidence="12">
    <location>
        <begin position="1270"/>
        <end position="1281"/>
    </location>
</feature>
<organism evidence="14 15">
    <name type="scientific">Cnephaeus nilssonii</name>
    <name type="common">Northern bat</name>
    <name type="synonym">Eptesicus nilssonii</name>
    <dbReference type="NCBI Taxonomy" id="3371016"/>
    <lineage>
        <taxon>Eukaryota</taxon>
        <taxon>Metazoa</taxon>
        <taxon>Chordata</taxon>
        <taxon>Craniata</taxon>
        <taxon>Vertebrata</taxon>
        <taxon>Euteleostomi</taxon>
        <taxon>Mammalia</taxon>
        <taxon>Eutheria</taxon>
        <taxon>Laurasiatheria</taxon>
        <taxon>Chiroptera</taxon>
        <taxon>Yangochiroptera</taxon>
        <taxon>Vespertilionidae</taxon>
        <taxon>Cnephaeus</taxon>
    </lineage>
</organism>
<dbReference type="FunFam" id="2.30.29.30:FF:000001">
    <property type="entry name" value="Erythrocyte membrane protein band 4.1"/>
    <property type="match status" value="1"/>
</dbReference>
<feature type="region of interest" description="Disordered" evidence="12">
    <location>
        <begin position="537"/>
        <end position="615"/>
    </location>
</feature>
<dbReference type="InterPro" id="IPR011993">
    <property type="entry name" value="PH-like_dom_sf"/>
</dbReference>
<dbReference type="InterPro" id="IPR000299">
    <property type="entry name" value="FERM_domain"/>
</dbReference>
<dbReference type="Gene3D" id="1.20.80.10">
    <property type="match status" value="1"/>
</dbReference>
<protein>
    <recommendedName>
        <fullName evidence="7">Protein 4.1</fullName>
    </recommendedName>
    <alternativeName>
        <fullName evidence="11">4.1R</fullName>
    </alternativeName>
    <alternativeName>
        <fullName evidence="8">Band 4.1</fullName>
    </alternativeName>
    <alternativeName>
        <fullName evidence="9">Erythrocyte membrane protein band 4.1</fullName>
    </alternativeName>
</protein>
<feature type="compositionally biased region" description="Basic and acidic residues" evidence="12">
    <location>
        <begin position="842"/>
        <end position="862"/>
    </location>
</feature>
<reference evidence="14" key="1">
    <citation type="submission" date="2023-06" db="EMBL/GenBank/DDBJ databases">
        <title>Reference genome for the Northern bat (Eptesicus nilssonii), a most northern bat species.</title>
        <authorList>
            <person name="Laine V.N."/>
            <person name="Pulliainen A.T."/>
            <person name="Lilley T.M."/>
        </authorList>
    </citation>
    <scope>NUCLEOTIDE SEQUENCE</scope>
    <source>
        <strain evidence="14">BLF_Eptnil</strain>
        <tissue evidence="14">Kidney</tissue>
    </source>
</reference>
<dbReference type="SUPFAM" id="SSF47031">
    <property type="entry name" value="Second domain of FERM"/>
    <property type="match status" value="1"/>
</dbReference>
<feature type="region of interest" description="Disordered" evidence="12">
    <location>
        <begin position="1004"/>
        <end position="1111"/>
    </location>
</feature>
<feature type="region of interest" description="Disordered" evidence="12">
    <location>
        <begin position="1390"/>
        <end position="1443"/>
    </location>
</feature>
<dbReference type="SUPFAM" id="SSF54236">
    <property type="entry name" value="Ubiquitin-like"/>
    <property type="match status" value="1"/>
</dbReference>
<dbReference type="PANTHER" id="PTHR23280:SF24">
    <property type="entry name" value="BAND 4.1-LIKE PROTEIN 1"/>
    <property type="match status" value="1"/>
</dbReference>
<evidence type="ECO:0000259" key="13">
    <source>
        <dbReference type="PROSITE" id="PS50057"/>
    </source>
</evidence>
<dbReference type="Proteomes" id="UP001177744">
    <property type="component" value="Unassembled WGS sequence"/>
</dbReference>
<dbReference type="SMART" id="SM01196">
    <property type="entry name" value="FERM_C"/>
    <property type="match status" value="1"/>
</dbReference>
<feature type="compositionally biased region" description="Basic and acidic residues" evidence="12">
    <location>
        <begin position="1307"/>
        <end position="1325"/>
    </location>
</feature>
<feature type="region of interest" description="Disordered" evidence="12">
    <location>
        <begin position="1209"/>
        <end position="1344"/>
    </location>
</feature>
<feature type="region of interest" description="Disordered" evidence="12">
    <location>
        <begin position="836"/>
        <end position="988"/>
    </location>
</feature>
<dbReference type="PRINTS" id="PR00935">
    <property type="entry name" value="BAND41"/>
</dbReference>
<dbReference type="Pfam" id="PF09380">
    <property type="entry name" value="FERM_C"/>
    <property type="match status" value="1"/>
</dbReference>
<keyword evidence="15" id="KW-1185">Reference proteome</keyword>
<dbReference type="Pfam" id="PF04382">
    <property type="entry name" value="SAB"/>
    <property type="match status" value="1"/>
</dbReference>
<dbReference type="Pfam" id="PF05902">
    <property type="entry name" value="4_1_CTD"/>
    <property type="match status" value="1"/>
</dbReference>
<dbReference type="InterPro" id="IPR019748">
    <property type="entry name" value="FERM_central"/>
</dbReference>
<dbReference type="PRINTS" id="PR00661">
    <property type="entry name" value="ERMFAMILY"/>
</dbReference>
<proteinExistence type="predicted"/>
<dbReference type="GO" id="GO:0030866">
    <property type="term" value="P:cortical actin cytoskeleton organization"/>
    <property type="evidence" value="ECO:0007669"/>
    <property type="project" value="InterPro"/>
</dbReference>
<dbReference type="SUPFAM" id="SSF50729">
    <property type="entry name" value="PH domain-like"/>
    <property type="match status" value="1"/>
</dbReference>
<evidence type="ECO:0000256" key="3">
    <source>
        <dbReference type="ARBA" id="ARBA00022490"/>
    </source>
</evidence>
<evidence type="ECO:0000256" key="6">
    <source>
        <dbReference type="ARBA" id="ARBA00023212"/>
    </source>
</evidence>
<evidence type="ECO:0000256" key="11">
    <source>
        <dbReference type="ARBA" id="ARBA00078357"/>
    </source>
</evidence>
<sequence length="1668" mass="182941">MELASAGQPEVMLPSDPMGNDLWCAEYGVLVTMTTETGPDSEVKKAQEEAPQQPGAAAAAAVTTPVTPAGHGHPEANSNEKQPPQQDTRPAEQSLDMEEKDNGEADGLSERTTPSKAQKSPQKIAKKYKSAICRVTLLDASEYECEVEKHGRGQVLFDLVCEHLNLLEKDYFGLTFCDADSQKNWLDPSKEIKKQIRSSPWNFAFTVKFYPPDPAQLTEDITRYYLCLQLRADIITGRLPCSFVTHALLGSYAVQAELGDYDAEEHVGNYVSELRFAPNQTRELEERIMELHKTYRGMTPGEAEIHFLENAKKLSMYGVDLHHAKDSEGIDIMLGVCANGLLIYRDRLRINRFAWPKILKISYKRSNFYIKIRPGEYEQFESTIGFKLPNHRSAKRLWKVCIEHHTFFRLVSPEPPPKGFLVMGSKFRYSGRTQAQTRQASALIDRPAPFFERSSSKRYTMSRSLDGAEFSRPASVSENHDAGPDGDKREEDGESGGRQSEAEEGEVRTPTKIKELKFLDKPEDVLLKHQASINELKRTLKEPNSKLIHRDRDWERERRLPSSPASPSPKGTPEKASESQRTQDTSQQDLAPESETATGLEVFTQKSLAASPEGSEHWVFIERKCTRPEELSLLKVAAMQQEESEAGLADILADGRLSKVDILVDKFKVEVATEEMVGARGASTQQKGRMIASPEDFESLWEEGPRVGNGPGGDSLAAGCTLAEKLPEGSQLRMGPGEATIRKRRVSGQLESHVELRKELEEIHTCERLTAPGIRPAEADVSSPTSDKGGLQSFLLDPAHEEDRADSSDETDTSCANCGAERSFYFNYGEKDFEDQILPPLLEERGERPKAPPGDETRRELSGELAESSELRASDQWGSPAASRRNKDEDGEAHAASLEERVRPPGDHGGPSDPEAFDQLRGNGSSPGQRFAKDWEEAGWGVEGEFTHPASAITEEEEAPRSQDLMGKAEKSPPAAWRNHSPHRGGGVCPDFPACALPWTLATPDRDNFLSKDRGPVHTRTGQPMREHSKGHTEFLQMDVISPLPKPPMAPPEDASTSPTPHGSGEPLQLGDPFGEQSPVFLRESPEPKDQVEPVVTLDRGECKAPPVASRKRRVVLEEVEGAAALRLGFPSEKPKMTPFQAGGQEGSLEDISKTSVANKIWIFETHGAESRRVSQGETRALPNESSAEAALGQAEQQRNKLLDLGFVQLQPPEDTAGPDATHSSVMSPATSHFREGVPTTSHQELELMSPDSGCETTLEEATGGAGHNKSGDAVREEKRLTSLAAKPPGKGGHLRFVSPSGPQRAGLREGSEEKVKPPRPRAPESDTGDEDQDQERDAVFLKDNHLAIERKCSSITVSSTSSLEAEVDFTVIGDYHGSAFEDFSRSLPELDRDKSDSDTEGLVFSRDLSKRGPSQDDESGGIEDSPDRGAYSTPDMPQFEPVKTETMTVSSLAIRKKIEPEAVLQTRVTTVDAQVDGTALGGKEFITTAPSITTETISTTMENSLKSGKGAAAMIPGPQTVATEIRSLSPIIGKDVLTSTYGATAETLSTSTTTHVTKALALAIKEAKLQHPDMLVTKAVVYRETDPSPEERDKKPQVRLSRLRSGEREEGTVARSSERGFHQRAHPGLGPCHGFDTPTPNPPDIMNHSGEAWFLGSLGLKALDPEK</sequence>
<feature type="compositionally biased region" description="Basic and acidic residues" evidence="12">
    <location>
        <begin position="897"/>
        <end position="906"/>
    </location>
</feature>
<dbReference type="SMART" id="SM01195">
    <property type="entry name" value="FA"/>
    <property type="match status" value="1"/>
</dbReference>
<comment type="caution">
    <text evidence="14">The sequence shown here is derived from an EMBL/GenBank/DDBJ whole genome shotgun (WGS) entry which is preliminary data.</text>
</comment>
<dbReference type="FunFam" id="1.20.80.10:FF:000001">
    <property type="entry name" value="Erythrocyte membrane protein band 4.1"/>
    <property type="match status" value="1"/>
</dbReference>
<evidence type="ECO:0000256" key="10">
    <source>
        <dbReference type="ARBA" id="ARBA00054563"/>
    </source>
</evidence>
<evidence type="ECO:0000256" key="12">
    <source>
        <dbReference type="SAM" id="MobiDB-lite"/>
    </source>
</evidence>
<evidence type="ECO:0000256" key="9">
    <source>
        <dbReference type="ARBA" id="ARBA00032586"/>
    </source>
</evidence>
<dbReference type="CDD" id="cd13184">
    <property type="entry name" value="FERM_C_4_1_family"/>
    <property type="match status" value="1"/>
</dbReference>
<feature type="compositionally biased region" description="Basic and acidic residues" evidence="12">
    <location>
        <begin position="537"/>
        <end position="560"/>
    </location>
</feature>
<dbReference type="Pfam" id="PF09379">
    <property type="entry name" value="FERM_N"/>
    <property type="match status" value="1"/>
</dbReference>
<dbReference type="InterPro" id="IPR029071">
    <property type="entry name" value="Ubiquitin-like_domsf"/>
</dbReference>
<dbReference type="PROSITE" id="PS00661">
    <property type="entry name" value="FERM_2"/>
    <property type="match status" value="1"/>
</dbReference>
<feature type="compositionally biased region" description="Basic and acidic residues" evidence="12">
    <location>
        <begin position="505"/>
        <end position="515"/>
    </location>
</feature>
<dbReference type="InterPro" id="IPR008379">
    <property type="entry name" value="Band_4.1_C"/>
</dbReference>
<evidence type="ECO:0000313" key="15">
    <source>
        <dbReference type="Proteomes" id="UP001177744"/>
    </source>
</evidence>
<feature type="compositionally biased region" description="Basic and acidic residues" evidence="12">
    <location>
        <begin position="478"/>
        <end position="491"/>
    </location>
</feature>
<dbReference type="Pfam" id="PF08736">
    <property type="entry name" value="FA"/>
    <property type="match status" value="1"/>
</dbReference>
<gene>
    <name evidence="14" type="ORF">QTO34_002074</name>
</gene>
<feature type="region of interest" description="Disordered" evidence="12">
    <location>
        <begin position="769"/>
        <end position="816"/>
    </location>
</feature>
<evidence type="ECO:0000256" key="4">
    <source>
        <dbReference type="ARBA" id="ARBA00022553"/>
    </source>
</evidence>
<feature type="region of interest" description="Disordered" evidence="12">
    <location>
        <begin position="1131"/>
        <end position="1151"/>
    </location>
</feature>
<feature type="region of interest" description="Disordered" evidence="12">
    <location>
        <begin position="35"/>
        <end position="122"/>
    </location>
</feature>
<feature type="compositionally biased region" description="Basic and acidic residues" evidence="12">
    <location>
        <begin position="1605"/>
        <end position="1622"/>
    </location>
</feature>
<evidence type="ECO:0000256" key="2">
    <source>
        <dbReference type="ARBA" id="ARBA00004544"/>
    </source>
</evidence>
<dbReference type="GO" id="GO:0005938">
    <property type="term" value="C:cell cortex"/>
    <property type="evidence" value="ECO:0007669"/>
    <property type="project" value="UniProtKB-SubCell"/>
</dbReference>
<dbReference type="PROSITE" id="PS00660">
    <property type="entry name" value="FERM_1"/>
    <property type="match status" value="1"/>
</dbReference>
<dbReference type="InterPro" id="IPR014352">
    <property type="entry name" value="FERM/acyl-CoA-bd_prot_sf"/>
</dbReference>
<dbReference type="Gene3D" id="2.30.29.30">
    <property type="entry name" value="Pleckstrin-homology domain (PH domain)/Phosphotyrosine-binding domain (PTB)"/>
    <property type="match status" value="1"/>
</dbReference>
<dbReference type="GO" id="GO:0005886">
    <property type="term" value="C:plasma membrane"/>
    <property type="evidence" value="ECO:0007669"/>
    <property type="project" value="TreeGrafter"/>
</dbReference>
<feature type="domain" description="FERM" evidence="13">
    <location>
        <begin position="131"/>
        <end position="412"/>
    </location>
</feature>
<feature type="region of interest" description="Disordered" evidence="12">
    <location>
        <begin position="1169"/>
        <end position="1195"/>
    </location>
</feature>
<evidence type="ECO:0000256" key="1">
    <source>
        <dbReference type="ARBA" id="ARBA00004245"/>
    </source>
</evidence>
<dbReference type="GO" id="GO:0005856">
    <property type="term" value="C:cytoskeleton"/>
    <property type="evidence" value="ECO:0007669"/>
    <property type="project" value="UniProtKB-SubCell"/>
</dbReference>
<dbReference type="CDD" id="cd17201">
    <property type="entry name" value="FERM_F1_EPB41L1"/>
    <property type="match status" value="1"/>
</dbReference>
<keyword evidence="5" id="KW-0009">Actin-binding</keyword>
<dbReference type="PANTHER" id="PTHR23280">
    <property type="entry name" value="4.1 G PROTEIN"/>
    <property type="match status" value="1"/>
</dbReference>
<dbReference type="InterPro" id="IPR007477">
    <property type="entry name" value="SAB_dom"/>
</dbReference>
<dbReference type="InterPro" id="IPR035963">
    <property type="entry name" value="FERM_2"/>
</dbReference>
<dbReference type="CDD" id="cd14473">
    <property type="entry name" value="FERM_B-lobe"/>
    <property type="match status" value="1"/>
</dbReference>
<evidence type="ECO:0000256" key="8">
    <source>
        <dbReference type="ARBA" id="ARBA00030419"/>
    </source>
</evidence>
<evidence type="ECO:0000256" key="7">
    <source>
        <dbReference type="ARBA" id="ARBA00023658"/>
    </source>
</evidence>
<accession>A0AA40HUC9</accession>
<feature type="compositionally biased region" description="Basic and acidic residues" evidence="12">
    <location>
        <begin position="1586"/>
        <end position="1597"/>
    </location>
</feature>
<feature type="compositionally biased region" description="Polar residues" evidence="12">
    <location>
        <begin position="110"/>
        <end position="121"/>
    </location>
</feature>
<keyword evidence="3" id="KW-0963">Cytoplasm</keyword>
<feature type="compositionally biased region" description="Polar residues" evidence="12">
    <location>
        <begin position="579"/>
        <end position="589"/>
    </location>
</feature>
<dbReference type="InterPro" id="IPR000798">
    <property type="entry name" value="Ez/rad/moesin-like"/>
</dbReference>
<evidence type="ECO:0000313" key="14">
    <source>
        <dbReference type="EMBL" id="KAK1337447.1"/>
    </source>
</evidence>
<feature type="region of interest" description="Disordered" evidence="12">
    <location>
        <begin position="1586"/>
        <end position="1649"/>
    </location>
</feature>
<keyword evidence="4" id="KW-0597">Phosphoprotein</keyword>
<dbReference type="GO" id="GO:0005198">
    <property type="term" value="F:structural molecule activity"/>
    <property type="evidence" value="ECO:0007669"/>
    <property type="project" value="InterPro"/>
</dbReference>
<comment type="function">
    <text evidence="10">Protein 4.1 is a major structural element of the erythrocyte membrane skeleton. It plays a key role in regulating membrane physical properties of mechanical stability and deformability by stabilizing spectrin-actin interaction. Recruits DLG1 to membranes. Required for dynein-dynactin complex and NUMA1 recruitment at the mitotic cell cortex during anaphase.</text>
</comment>
<dbReference type="InterPro" id="IPR019747">
    <property type="entry name" value="FERM_CS"/>
</dbReference>
<dbReference type="EMBL" id="JAULJE010000011">
    <property type="protein sequence ID" value="KAK1337447.1"/>
    <property type="molecule type" value="Genomic_DNA"/>
</dbReference>
<dbReference type="SMART" id="SM00295">
    <property type="entry name" value="B41"/>
    <property type="match status" value="1"/>
</dbReference>
<feature type="compositionally biased region" description="Low complexity" evidence="12">
    <location>
        <begin position="49"/>
        <end position="70"/>
    </location>
</feature>